<protein>
    <submittedName>
        <fullName evidence="2">S phase cyclin A-associated protein in the endoplasmic reticulum</fullName>
    </submittedName>
</protein>
<gene>
    <name evidence="2" type="primary">SCAPER</name>
    <name evidence="2" type="ORF">CM83_32251</name>
</gene>
<feature type="compositionally biased region" description="Basic and acidic residues" evidence="1">
    <location>
        <begin position="352"/>
        <end position="372"/>
    </location>
</feature>
<reference evidence="2" key="1">
    <citation type="journal article" date="2014" name="PLoS ONE">
        <title>Transcriptome-Based Identification of ABC Transporters in the Western Tarnished Plant Bug Lygus hesperus.</title>
        <authorList>
            <person name="Hull J.J."/>
            <person name="Chaney K."/>
            <person name="Geib S.M."/>
            <person name="Fabrick J.A."/>
            <person name="Brent C.S."/>
            <person name="Walsh D."/>
            <person name="Lavine L.C."/>
        </authorList>
    </citation>
    <scope>NUCLEOTIDE SEQUENCE</scope>
</reference>
<feature type="compositionally biased region" description="Basic residues" evidence="1">
    <location>
        <begin position="197"/>
        <end position="206"/>
    </location>
</feature>
<accession>A0A0A9WL14</accession>
<dbReference type="PANTHER" id="PTHR31434:SF2">
    <property type="entry name" value="S PHASE CYCLIN A-ASSOCIATED PROTEIN IN THE ENDOPLASMIC RETICULUM"/>
    <property type="match status" value="1"/>
</dbReference>
<evidence type="ECO:0000256" key="1">
    <source>
        <dbReference type="SAM" id="MobiDB-lite"/>
    </source>
</evidence>
<organism evidence="2">
    <name type="scientific">Lygus hesperus</name>
    <name type="common">Western plant bug</name>
    <dbReference type="NCBI Taxonomy" id="30085"/>
    <lineage>
        <taxon>Eukaryota</taxon>
        <taxon>Metazoa</taxon>
        <taxon>Ecdysozoa</taxon>
        <taxon>Arthropoda</taxon>
        <taxon>Hexapoda</taxon>
        <taxon>Insecta</taxon>
        <taxon>Pterygota</taxon>
        <taxon>Neoptera</taxon>
        <taxon>Paraneoptera</taxon>
        <taxon>Hemiptera</taxon>
        <taxon>Heteroptera</taxon>
        <taxon>Panheteroptera</taxon>
        <taxon>Cimicomorpha</taxon>
        <taxon>Miridae</taxon>
        <taxon>Mirini</taxon>
        <taxon>Lygus</taxon>
    </lineage>
</organism>
<dbReference type="PANTHER" id="PTHR31434">
    <property type="entry name" value="S PHASE CYCLIN A-ASSOCIATED PROTEIN IN THE ENDOPLASMIC RETICULUM"/>
    <property type="match status" value="1"/>
</dbReference>
<dbReference type="EMBL" id="GBHO01034497">
    <property type="protein sequence ID" value="JAG09107.1"/>
    <property type="molecule type" value="Transcribed_RNA"/>
</dbReference>
<feature type="region of interest" description="Disordered" evidence="1">
    <location>
        <begin position="896"/>
        <end position="949"/>
    </location>
</feature>
<evidence type="ECO:0000313" key="2">
    <source>
        <dbReference type="EMBL" id="JAG09107.1"/>
    </source>
</evidence>
<proteinExistence type="predicted"/>
<feature type="region of interest" description="Disordered" evidence="1">
    <location>
        <begin position="349"/>
        <end position="373"/>
    </location>
</feature>
<feature type="compositionally biased region" description="Basic and acidic residues" evidence="1">
    <location>
        <begin position="207"/>
        <end position="227"/>
    </location>
</feature>
<feature type="region of interest" description="Disordered" evidence="1">
    <location>
        <begin position="181"/>
        <end position="234"/>
    </location>
</feature>
<sequence length="1434" mass="165027">MHRLFCHLVVDVKQHTDELLELCRDNKDLKKAKKLEKLYGQYHEDFVQLIRFLSIQQDVSDGSEVECLGEAASKVSEDCIKNVTGHSLDFNVDAPCFVPFNTEYSTGDEVEVDCPAQWDHEALPHSWHGPPVLHAHPWPHHFHLPPHHPTSTYPGYHNTMSIPMVAYPFYPGNFPHVSHHNYSVGEEGDTNYDYRRPNRRYRRKHESKRDVSHTSSKSERRTERNHEALPGLHPFKQTGSVTTIVIDEKTTQGQVNTVVTKTDENFSRDLIQESSSEVVPHIKGTVNPERTIPDIPTLMDDYLHLSERLQDFPALGQAGKKIKVKKLPRAKFSSKLKFSIQDLFKTYGNSDDSNRSNQDKNLSHSYRREKTPRASVFADKTKCPCKNQNNLFTHGRTLFEKVPEEVKDEVEADGWKKVKPRFHKNRDNVKQISVKENLLSAHSCQVCQSTYRRRYESSKQNKRVNIRRNSHLTSNHYGSPRNNCSRDALTTHALDLHYNNMLVSPHITQRSGKLNNEVNAPVSKNDRVLFVESKTVASAPGVIRERGLLDTVTKNHNPLSPYLESNCIDQLITDNQDLDNDACDDLGGTSSLLLSPFLDDDFFLQTNFQNLSTTVSSSSIVDNEEDCNADSQNNMDLSGELSIDDDNTVNDAIPVVEDAQDMHEEFMKYLNCSTWPTQMDEIDKFESMIAGNNPSDPVLMYPSVSVEQFTEFIQRHPDEAQAFRREITFKLKKIRETESKQQQAYEKRLELLKSKTDKVRGFVQKVKDVQLAQDRLALKRKHQIDEKLRKAEENRKNYLSIIRRKAHDEEEKLKEIAFINELEAQNRRHDSLALRQEHEERLQCIIDERQRRVEEKAAKEAAAEERRRIIEAERQEKLLKISEARRLKELTIDRKHQERETQRLETAREKAREREERLQARDAAQRATAEELQKRIQQKQEDSARRHQENIESVRQRALEVGLHRNLEDSVNISPISKTEDPVTSEPVQCQDDPEILKLKSLKKKRLRKIRARLTSKVSEFLDKYPFQESKAYPFGKALDDIKQTSDIPDSVDFGPKLVALKDTLLKHYKTEPTTFVSFMDCKGFLTLCRILKGYLSPTARSVNNTHDICVISTIVEVYNLAFYECDGKSYSYLVKSNEIMALIDILRVAVAGLYSKEKWIKVAGTLLQLITSLLNRRSDSEEKDELLICNNLTDICVYAINAGVIDKIINIFQDVVKNETTLQFVSIIPGCVNFFESMLNPRYKTPDLINTLVSTDCFGTVPLMYEGLQKTGNSDDLPSYVNPIISLMLKFAELDLLKFQDALGSDGMALQIRAIASHLLNYAKVLPMNDLLQSMILLVGYFAMRNIRNQTLLQSGQQPTVLQQLVTLPFIYFCDQAYTDYLFPTLYVCSYNNRTNKAIVENDMSFSQLEDYVISERGQKNSIVQLFHQMKDR</sequence>
<reference evidence="2" key="2">
    <citation type="submission" date="2014-07" db="EMBL/GenBank/DDBJ databases">
        <authorList>
            <person name="Hull J."/>
        </authorList>
    </citation>
    <scope>NUCLEOTIDE SEQUENCE</scope>
</reference>
<name>A0A0A9WL14_LYGHE</name>